<evidence type="ECO:0000313" key="1">
    <source>
        <dbReference type="EMBL" id="KMQ83024.1"/>
    </source>
</evidence>
<evidence type="ECO:0000313" key="2">
    <source>
        <dbReference type="Proteomes" id="UP000036403"/>
    </source>
</evidence>
<dbReference type="PaxDb" id="67767-A0A0J7JYA7"/>
<dbReference type="Proteomes" id="UP000036403">
    <property type="component" value="Unassembled WGS sequence"/>
</dbReference>
<organism evidence="1 2">
    <name type="scientific">Lasius niger</name>
    <name type="common">Black garden ant</name>
    <dbReference type="NCBI Taxonomy" id="67767"/>
    <lineage>
        <taxon>Eukaryota</taxon>
        <taxon>Metazoa</taxon>
        <taxon>Ecdysozoa</taxon>
        <taxon>Arthropoda</taxon>
        <taxon>Hexapoda</taxon>
        <taxon>Insecta</taxon>
        <taxon>Pterygota</taxon>
        <taxon>Neoptera</taxon>
        <taxon>Endopterygota</taxon>
        <taxon>Hymenoptera</taxon>
        <taxon>Apocrita</taxon>
        <taxon>Aculeata</taxon>
        <taxon>Formicoidea</taxon>
        <taxon>Formicidae</taxon>
        <taxon>Formicinae</taxon>
        <taxon>Lasius</taxon>
        <taxon>Lasius</taxon>
    </lineage>
</organism>
<protein>
    <submittedName>
        <fullName evidence="1">Uncharacterized protein</fullName>
    </submittedName>
</protein>
<proteinExistence type="predicted"/>
<keyword evidence="2" id="KW-1185">Reference proteome</keyword>
<gene>
    <name evidence="1" type="ORF">RF55_21155</name>
</gene>
<comment type="caution">
    <text evidence="1">The sequence shown here is derived from an EMBL/GenBank/DDBJ whole genome shotgun (WGS) entry which is preliminary data.</text>
</comment>
<dbReference type="AlphaFoldDB" id="A0A0J7JYA7"/>
<sequence>MVHFRAGNEEQAAQRELTRDTTLTAWFKLNQSDKNAVHFLYTDIPFHYVYEKKTKWKPCQKSSDKIISRLYTVSIKDNKKFYLRLLLLHVVGAKCFENLRTVNGVLYETFKDAAIAKNLVEAYDHWAKTLEEAIE</sequence>
<dbReference type="EMBL" id="LBMM01021693">
    <property type="protein sequence ID" value="KMQ83024.1"/>
    <property type="molecule type" value="Genomic_DNA"/>
</dbReference>
<reference evidence="1 2" key="1">
    <citation type="submission" date="2015-04" db="EMBL/GenBank/DDBJ databases">
        <title>Lasius niger genome sequencing.</title>
        <authorList>
            <person name="Konorov E.A."/>
            <person name="Nikitin M.A."/>
            <person name="Kirill M.V."/>
            <person name="Chang P."/>
        </authorList>
    </citation>
    <scope>NUCLEOTIDE SEQUENCE [LARGE SCALE GENOMIC DNA]</scope>
    <source>
        <tissue evidence="1">Whole</tissue>
    </source>
</reference>
<accession>A0A0J7JYA7</accession>
<dbReference type="OrthoDB" id="10053386at2759"/>
<dbReference type="STRING" id="67767.A0A0J7JYA7"/>
<name>A0A0J7JYA7_LASNI</name>